<protein>
    <submittedName>
        <fullName evidence="10">Dynein heavy chain</fullName>
    </submittedName>
</protein>
<dbReference type="InterPro" id="IPR035699">
    <property type="entry name" value="AAA_6"/>
</dbReference>
<sequence>MMPASITTDECWIVWKFLCDWVKTQVAMEVPASIPGFGTFYVRVQSLGIRITLFEPDQRFLSKYCIQVDSEMPDPAFAAILPSAMPQSEISLSTGGRNRATSPVGLGDLFAFSFVEMASCCGNSVDATRAQEWLNVVIHKLGIAMGQCDRVELNIGIGVILCLDRIIQRHLLPRGSRSTSRFEYEVRAGESVIKRNLRAQAAFQTIPKAKYSFLSGTTFASSIQLNPVLDRSKDAPDFSFGSPKPRPPVSSFAPIKLNARSSPRSKQLEKRYHGSASPLVSHISTLTTSPPIVTQGEDVDDKMSATPNQKVGNRFPQLFDQLSRTLCVEPDQNMSCLLPSNRIGSNFTETAAFLMTEKAASQFGYQTQVSDGLVFVESPENARIPQTRRQEVTQDSTSEQRYFDYLSDDKLIDRCYLAPLSANLEARVVSSAIKYIMGSSSDQIDNILEAAHKEFVENYYVSTKKAIINYLLMRATSRERLGIPHGVPVHALLPAKWKWGSSNGPNGCIGDLQTHSKSKQRKNVQSKVMSLLVLSNLQLRALRYMWHDLLTAVNLVDLPSAQDLSEAVDPIDIIEFERTQLAFSAKMKTFIMENWYNKAKMMFETAIRAETFSIHTSEAAVSFRLRHLFDTVAAVMSLQIRSLIMKSIQAYVNFFELFEEIKTENEESNSRLRVRDRPLFSGLLTTLVLRDGQIQFRDPLGDIPSRLLNVLHNIPKLFYNLGRIETLFDEPLLLPNTSSPFLWNVASQEDDIVVATIRIRSIIERNLMHLRKLKTDYDVYALTHRYVNSVDCFDLEENGELESYRAEMERVQATAMQLVIDNSHSQHLGLFSVDCHYVNKKLHSDLGQWTICLLQAFEQRTGRMNAELRQQYKEIAARLAKKPLDLYELVDSEAFVQSLKSSQLQELQEKGNIIKQRLRFLLFERENIHVGNIETESPFDSRTNVQDHENEILSTPVTGFRLSVDLLSSTAKTVKWRSHIEALLKEADALFVNERARIEAMFIAKRSRFQAEIEEFEGEVKGFAKKGDLRHAATYVVQLAKMQDNLYIFRQAMGTITKEEEKLQWKPTDFSKLDDIAEEMAPYEQLWKTVRDFREMNSRWLRGNVFELPGKEGLQTLQQMLTVVANVSSVLLLNSAAAAITAETVRKQITDFRENVRLIVAIQNPAIKERHMKAVSALIGIDFSSDEAITLLKVLEHGAFEIINDVVDISGNATQEQQIEVALNEVRDEWGATNYKLVPSKHPFSSGAVLAQFLMTDDLDFEVWNFVLDKTCSENIVSLMEDHLLRLQTLSCMDHAGPFIEDITIWQTFASDMGQVIETLTLIEQKWRKLIPFFAAGIIDTDSKESELFANAAHLYRSVHTAILFQPACKAYFLRTNTSENSETAGILPAVALISDLNQCLELLETVKEGVRTGFETKRSSLARFYFLSDAELVTALAFASVPSDPTLWKALSRCFPGIHGVQTNGANEITALLSSTGEPFPLGSPIITADTSMPMWLAKVESSMTTILHASIRAACSDMARKEFRKWCLIWPEQSLLAAIHCVWTIESEQAYQHPNRRKAWTAITNDLNENLEAVNKEIRVATYPHSKATLGNVMLLLTQLRDVSSSILGEVGGIWSEECLESHGICRRDQQAMLSHYPPSLTWVAQPRFYFIDSVLSVTVMTSSYIPYGLEYLGNGAPGLLVTPLTLRCYHAIAQAASTIIKGVCLKGAAGTGKTTICHQFARLCGRLGVMFQCANRKLSMDDLANFIKATASSGAWLCMDNLQLLDATSVSIATMLCSQVMTSLAARHSQCTLVGDKVRLRRGALFLLTLTTRHHLNSSARSSTNHSIQSARFFFRTIVVQSPDLEKLAEFELHRGRFVHASNLAKLVTVALTAFERGFELLKVPAEIVDEMEVLGERLVNLRQIKRIVKRATELNCLEKEDRRRTRNSTLTIPEVDANVSATGDATSNDEAAEVIAKNDNEQMEYRNVNVAIREHICCVVPSANLHLVDAIIEAALLAPTRFAVVCPRALRCGQLLDLAVDHQSHSVFAKLLKEAKTIFRADKGTHTWFVFDGDLDSSWCEQLLYTVEDLQDDIPGHKKGLQLLSGKYLTVPEYVRIIMETTTLTNASPSFISRVGALHVSRSNDGKGWEKLYEVWKKLRKLDFKEYAEVIFATLDVIVSETVADCVNFTRTNFQSYRNASHGVERVQWMLALFHSALKQSWKKHCLLRNDKQRSTIVSCIFLQALVWGVGSTTDTFERQKFHLFLYGLLFRGPNNEESTLKRLVAPSFPSGTLIEANASVGDKTNAVATANSNTSASSEAKRTVYVFVDDVHCFDLHQRMDSAAELLRMLAEYQSVVDPTTNIPTLCPNFLPFVTLQTPLPDPLHTPTQSHDIERLVRRFVPIPLLPLSDSDLSSICESFPVSMLTSNESREPLTGSIPSQRAATTMKEAEQLQSIIIKASLKLFRLLTSRNEFTIVQKDATINPTKVHYNFRVGKLFLIVKTICCEIRPTLAFAEKPVLARLWCHESDRVLGDSFVEQKELFAFHRRVIDIALTSFGVDDNTFFPARLDAVALQNPTITQNWFGNDLHFSFIADGSTSGIYRNGYHEINEMKNVELVIERSMKAMHHTNANAPKNPEALNLVLCSHVVKNVLKISRLLRMNKKAMLMLSARGRKLVTITRLACFMCKKALTVYHIPASDASKRSLGLNGICNRNEAGHNRKWNEALRAALLKSVRTRDTAVVFIVKDVYLDSESYIHRDIDQYLAGYNLPSDVITYEDLDEDVLSILRESAKKERNQPQGSHGGNHNPVATHFQTSSVLRSKSTTLSYFFQLARQNLQLVLIFSPPPTSSVDTRGANLGSIFWRFPHILKSCDVTYTSGWTTEALITVAQRCLAHTSIASDKQSCTQVAEAAVRIYNIMDPNSNKRHPSMLVDHIALFASHYDHLENTIPLNLARYKAGLEFIDRTSKILETEQAQAELLLPEVIQKTDRRRRMSANLEKEKLTADKLTRGLDLALTLEATQRERLATVTREYQDLIQDSRQMFDQMKGSLLTYHAALDCKDVDQIDNHDDNPGNVKHIDTDMVTRRRLRQQVRKFVSLKRIPSSIYQLSECLGVILGIESVEGRDEMDPDEIIKNYWKNVAVEIDTTNFWKTLTTFDVPKNITTQMVSTLLPICTSPDFDKDLFASVHIIAGVLCEWVQKCITFAQDFILAEPKYAQLQRERDLLKEAEAQVVKRKVEIFEQSTSSRHTNEERDVSEMERQKVDEKLQGTNSLLHLTTSAWKVLSSTREKWQQKTAFYSEFAEHWKGDLLLATATATYASHLTQSPRLHLYQLWKEALTIPFLTPSSPRRPLHEVFSINEVELTKMNLNGLPANDDSATENAVIALHSYHSPLLIDPFGVATDWLMRHFSSQKLVVSPANNSTTDAAVWREIEMSIKGETTLILTDICKERMDGLRSFVGAKRRALFDAVNHEVSGINRSSGGYRCWCYPPEDITNSCSLDTTFMKPNTNSPRAEHHIFEFGSDACKVFFIYTDKNDLPEWLSEYSSQLTVIQFEMTAPCVEAQGLQKLLESQGRLRELTEIRTLQNDTLICDEQIYGLEDELLEFFSTENAEQVYSDNSKALRIVANRNFVQTLESTKADATTKIHRHWASMASYVGVAKRCLDAVWAWHDFSSVIQKHGMSEKTFTLSWIWRLLVRAGETSSKAENNIELMACFTSYLEQNVVMNLRDEDRLLFRFCLAFRIWQRRLLALMSKTDQNGDDRCRPTLKNLLSVRPTGMKSITWSAVCYLAEASGELRQFISKMKSLENGQITWKALLEIGTLREDDWDAAAPLDVFTRMCVVVAIHPYRFLCEVENFSWRVLRRMHTLPSSSTLPAEANTPALPTLIAAAAHTATAQYPDTHRDLFYMWRCFSSSSTPLIVFCPQSIDFVDAVANVAKRAGATMDITDTIQLQLADEATFKSMMLLAMEKGQWIVLPNVQSSPERLNQLSDIYESLKDGRSHLDFRLWISIANQSPGNPSIRHLNFDAMRIARIATQREWGSGFISLKRSLHHTFATLKVELESFTFKYPAPSAADTVELSEYEEQCLRQLGVFHALLSSRDHFPFAEWKYEGEFGDGELCTAIRSLMALRTEENTATKEHPVGDRKIGIWTEINLRGVISYVYTAKLESLQDRLLVNACANLVLSAWPPTASEEKLHSTTTVAQLTIPEAVFAIGKLAVVPWVSIVSAIPQLWISESCGPPLSNDKIVTDLPHTDGISLWDPHNLRKERRRKFASQLAVMATNRGCQIPTNFVPPVASPHMYVLPLLETIASFRKNLEGIVLQHQNDEFEYGKPIQALVNHERQTLQHIQKMILNDIGRLEAVSFQSVSIQRKVLMFFRTCTDKHTRPATRFDYFAIVLRLESKPGSILLDITSPPSNH</sequence>
<dbReference type="InterPro" id="IPR004273">
    <property type="entry name" value="Dynein_heavy_D6_P-loop"/>
</dbReference>
<dbReference type="InterPro" id="IPR042222">
    <property type="entry name" value="Dynein_2_N"/>
</dbReference>
<dbReference type="STRING" id="4795.A0A225WXD2"/>
<dbReference type="GO" id="GO:0005524">
    <property type="term" value="F:ATP binding"/>
    <property type="evidence" value="ECO:0007669"/>
    <property type="project" value="InterPro"/>
</dbReference>
<organism evidence="10 11">
    <name type="scientific">Phytophthora megakarya</name>
    <dbReference type="NCBI Taxonomy" id="4795"/>
    <lineage>
        <taxon>Eukaryota</taxon>
        <taxon>Sar</taxon>
        <taxon>Stramenopiles</taxon>
        <taxon>Oomycota</taxon>
        <taxon>Peronosporomycetes</taxon>
        <taxon>Peronosporales</taxon>
        <taxon>Peronosporaceae</taxon>
        <taxon>Phytophthora</taxon>
    </lineage>
</organism>
<evidence type="ECO:0000259" key="3">
    <source>
        <dbReference type="Pfam" id="PF03028"/>
    </source>
</evidence>
<feature type="domain" description="Dynein heavy chain region D6 P-loop" evidence="3">
    <location>
        <begin position="3903"/>
        <end position="4001"/>
    </location>
</feature>
<dbReference type="InterPro" id="IPR035706">
    <property type="entry name" value="AAA_9"/>
</dbReference>
<dbReference type="EMBL" id="NBNE01000198">
    <property type="protein sequence ID" value="OWZ21689.1"/>
    <property type="molecule type" value="Genomic_DNA"/>
</dbReference>
<dbReference type="GO" id="GO:0045505">
    <property type="term" value="F:dynein intermediate chain binding"/>
    <property type="evidence" value="ECO:0007669"/>
    <property type="project" value="InterPro"/>
</dbReference>
<evidence type="ECO:0000256" key="2">
    <source>
        <dbReference type="SAM" id="MobiDB-lite"/>
    </source>
</evidence>
<dbReference type="Proteomes" id="UP000198211">
    <property type="component" value="Unassembled WGS sequence"/>
</dbReference>
<dbReference type="Gene3D" id="1.20.920.20">
    <property type="match status" value="1"/>
</dbReference>
<evidence type="ECO:0000256" key="1">
    <source>
        <dbReference type="ARBA" id="ARBA00023054"/>
    </source>
</evidence>
<keyword evidence="1" id="KW-0175">Coiled coil</keyword>
<dbReference type="Pfam" id="PF12774">
    <property type="entry name" value="AAA_6"/>
    <property type="match status" value="1"/>
</dbReference>
<dbReference type="PANTHER" id="PTHR45703:SF1">
    <property type="entry name" value="DYNEINS HEAVY CHAIN"/>
    <property type="match status" value="1"/>
</dbReference>
<dbReference type="Gene3D" id="3.40.50.300">
    <property type="entry name" value="P-loop containing nucleotide triphosphate hydrolases"/>
    <property type="match status" value="5"/>
</dbReference>
<dbReference type="Gene3D" id="1.20.920.30">
    <property type="match status" value="1"/>
</dbReference>
<proteinExistence type="predicted"/>
<reference evidence="11" key="1">
    <citation type="submission" date="2017-03" db="EMBL/GenBank/DDBJ databases">
        <title>Phytopthora megakarya and P. palmivora, two closely related causual agents of cacao black pod achieved similar genome size and gene model numbers by different mechanisms.</title>
        <authorList>
            <person name="Ali S."/>
            <person name="Shao J."/>
            <person name="Larry D.J."/>
            <person name="Kronmiller B."/>
            <person name="Shen D."/>
            <person name="Strem M.D."/>
            <person name="Melnick R.L."/>
            <person name="Guiltinan M.J."/>
            <person name="Tyler B.M."/>
            <person name="Meinhardt L.W."/>
            <person name="Bailey B.A."/>
        </authorList>
    </citation>
    <scope>NUCLEOTIDE SEQUENCE [LARGE SCALE GENOMIC DNA]</scope>
    <source>
        <strain evidence="11">zdho120</strain>
    </source>
</reference>
<comment type="caution">
    <text evidence="10">The sequence shown here is derived from an EMBL/GenBank/DDBJ whole genome shotgun (WGS) entry which is preliminary data.</text>
</comment>
<feature type="domain" description="Dynein heavy chain AAA 5 extension" evidence="9">
    <location>
        <begin position="2163"/>
        <end position="2255"/>
    </location>
</feature>
<accession>A0A225WXD2</accession>
<dbReference type="InterPro" id="IPR041466">
    <property type="entry name" value="Dynein_AAA5_ext"/>
</dbReference>
<dbReference type="Pfam" id="PF08393">
    <property type="entry name" value="DHC_N2"/>
    <property type="match status" value="1"/>
</dbReference>
<dbReference type="GO" id="GO:0007018">
    <property type="term" value="P:microtubule-based movement"/>
    <property type="evidence" value="ECO:0007669"/>
    <property type="project" value="InterPro"/>
</dbReference>
<evidence type="ECO:0000259" key="4">
    <source>
        <dbReference type="Pfam" id="PF08393"/>
    </source>
</evidence>
<evidence type="ECO:0000313" key="11">
    <source>
        <dbReference type="Proteomes" id="UP000198211"/>
    </source>
</evidence>
<feature type="domain" description="Dynein heavy chain coiled coil stalk" evidence="6">
    <location>
        <begin position="3124"/>
        <end position="3318"/>
    </location>
</feature>
<dbReference type="Pfam" id="PF12777">
    <property type="entry name" value="MT"/>
    <property type="match status" value="1"/>
</dbReference>
<name>A0A225WXD2_9STRA</name>
<feature type="domain" description="Dynein heavy chain hydrolytic ATP-binding dynein motor region" evidence="5">
    <location>
        <begin position="1670"/>
        <end position="1875"/>
    </location>
</feature>
<dbReference type="InterPro" id="IPR042228">
    <property type="entry name" value="Dynein_linker_3"/>
</dbReference>
<evidence type="ECO:0000259" key="9">
    <source>
        <dbReference type="Pfam" id="PF17852"/>
    </source>
</evidence>
<dbReference type="SUPFAM" id="SSF52540">
    <property type="entry name" value="P-loop containing nucleoside triphosphate hydrolases"/>
    <property type="match status" value="1"/>
</dbReference>
<feature type="region of interest" description="Disordered" evidence="2">
    <location>
        <begin position="234"/>
        <end position="254"/>
    </location>
</feature>
<dbReference type="Gene3D" id="1.20.58.1120">
    <property type="match status" value="1"/>
</dbReference>
<dbReference type="PANTHER" id="PTHR45703">
    <property type="entry name" value="DYNEIN HEAVY CHAIN"/>
    <property type="match status" value="1"/>
</dbReference>
<dbReference type="GO" id="GO:0008569">
    <property type="term" value="F:minus-end-directed microtubule motor activity"/>
    <property type="evidence" value="ECO:0007669"/>
    <property type="project" value="InterPro"/>
</dbReference>
<dbReference type="OrthoDB" id="5593012at2759"/>
<evidence type="ECO:0000259" key="5">
    <source>
        <dbReference type="Pfam" id="PF12774"/>
    </source>
</evidence>
<evidence type="ECO:0000259" key="8">
    <source>
        <dbReference type="Pfam" id="PF12781"/>
    </source>
</evidence>
<dbReference type="Pfam" id="PF12780">
    <property type="entry name" value="AAA_8"/>
    <property type="match status" value="1"/>
</dbReference>
<feature type="domain" description="Dynein heavy chain ATP-binding dynein motor region" evidence="8">
    <location>
        <begin position="3353"/>
        <end position="3436"/>
    </location>
</feature>
<evidence type="ECO:0000259" key="7">
    <source>
        <dbReference type="Pfam" id="PF12780"/>
    </source>
</evidence>
<gene>
    <name evidence="10" type="ORF">PHMEG_0003729</name>
</gene>
<dbReference type="InterPro" id="IPR013602">
    <property type="entry name" value="Dynein_heavy_linker"/>
</dbReference>
<dbReference type="InterPro" id="IPR027417">
    <property type="entry name" value="P-loop_NTPase"/>
</dbReference>
<evidence type="ECO:0000313" key="10">
    <source>
        <dbReference type="EMBL" id="OWZ21689.1"/>
    </source>
</evidence>
<dbReference type="Gene3D" id="1.20.140.100">
    <property type="entry name" value="Dynein heavy chain, N-terminal domain 2"/>
    <property type="match status" value="1"/>
</dbReference>
<dbReference type="Gene3D" id="3.20.180.20">
    <property type="entry name" value="Dynein heavy chain, N-terminal domain 2"/>
    <property type="match status" value="1"/>
</dbReference>
<feature type="domain" description="Dynein heavy chain AAA module D4" evidence="7">
    <location>
        <begin position="2625"/>
        <end position="2910"/>
    </location>
</feature>
<evidence type="ECO:0000259" key="6">
    <source>
        <dbReference type="Pfam" id="PF12777"/>
    </source>
</evidence>
<dbReference type="Pfam" id="PF12781">
    <property type="entry name" value="AAA_9"/>
    <property type="match status" value="1"/>
</dbReference>
<dbReference type="GO" id="GO:0030286">
    <property type="term" value="C:dynein complex"/>
    <property type="evidence" value="ECO:0007669"/>
    <property type="project" value="InterPro"/>
</dbReference>
<dbReference type="InterPro" id="IPR024743">
    <property type="entry name" value="Dynein_HC_stalk"/>
</dbReference>
<feature type="domain" description="Dynein heavy chain linker" evidence="4">
    <location>
        <begin position="1073"/>
        <end position="1515"/>
    </location>
</feature>
<keyword evidence="11" id="KW-1185">Reference proteome</keyword>
<dbReference type="InterPro" id="IPR026983">
    <property type="entry name" value="DHC"/>
</dbReference>
<dbReference type="Gene3D" id="1.10.287.2620">
    <property type="match status" value="1"/>
</dbReference>
<dbReference type="Pfam" id="PF03028">
    <property type="entry name" value="Dynein_heavy"/>
    <property type="match status" value="1"/>
</dbReference>
<dbReference type="Pfam" id="PF17852">
    <property type="entry name" value="Dynein_AAA_lid"/>
    <property type="match status" value="1"/>
</dbReference>
<dbReference type="GO" id="GO:0051959">
    <property type="term" value="F:dynein light intermediate chain binding"/>
    <property type="evidence" value="ECO:0007669"/>
    <property type="project" value="InterPro"/>
</dbReference>
<dbReference type="InterPro" id="IPR024317">
    <property type="entry name" value="Dynein_heavy_chain_D4_dom"/>
</dbReference>